<name>A0AAP0DIR7_9ASTR</name>
<protein>
    <submittedName>
        <fullName evidence="2">Uncharacterized protein</fullName>
    </submittedName>
</protein>
<keyword evidence="3" id="KW-1185">Reference proteome</keyword>
<dbReference type="PANTHER" id="PTHR35324">
    <property type="entry name" value="BNAA08G03750D PROTEIN"/>
    <property type="match status" value="1"/>
</dbReference>
<proteinExistence type="predicted"/>
<evidence type="ECO:0000256" key="1">
    <source>
        <dbReference type="SAM" id="MobiDB-lite"/>
    </source>
</evidence>
<gene>
    <name evidence="2" type="ORF">SSX86_004180</name>
</gene>
<comment type="caution">
    <text evidence="2">The sequence shown here is derived from an EMBL/GenBank/DDBJ whole genome shotgun (WGS) entry which is preliminary data.</text>
</comment>
<sequence length="87" mass="9571">MDSISNSKTSPHFIISSPETPPGAVAPVTTKLQLAHHQSAAALDKEAVLWRLRYHKCVRKVKGTFDSLANRSAGERWSEPIDVFTSP</sequence>
<evidence type="ECO:0000313" key="2">
    <source>
        <dbReference type="EMBL" id="KAK9075851.1"/>
    </source>
</evidence>
<dbReference type="PANTHER" id="PTHR35324:SF5">
    <property type="entry name" value="BHLH DOMAIN-CONTAINING PROTEIN"/>
    <property type="match status" value="1"/>
</dbReference>
<evidence type="ECO:0000313" key="3">
    <source>
        <dbReference type="Proteomes" id="UP001408789"/>
    </source>
</evidence>
<reference evidence="2 3" key="1">
    <citation type="submission" date="2024-04" db="EMBL/GenBank/DDBJ databases">
        <title>The reference genome of an endangered Asteraceae, Deinandra increscens subsp. villosa, native to the Central Coast of California.</title>
        <authorList>
            <person name="Guilliams M."/>
            <person name="Hasenstab-Lehman K."/>
            <person name="Meyer R."/>
            <person name="Mcevoy S."/>
        </authorList>
    </citation>
    <scope>NUCLEOTIDE SEQUENCE [LARGE SCALE GENOMIC DNA]</scope>
    <source>
        <tissue evidence="2">Leaf</tissue>
    </source>
</reference>
<organism evidence="2 3">
    <name type="scientific">Deinandra increscens subsp. villosa</name>
    <dbReference type="NCBI Taxonomy" id="3103831"/>
    <lineage>
        <taxon>Eukaryota</taxon>
        <taxon>Viridiplantae</taxon>
        <taxon>Streptophyta</taxon>
        <taxon>Embryophyta</taxon>
        <taxon>Tracheophyta</taxon>
        <taxon>Spermatophyta</taxon>
        <taxon>Magnoliopsida</taxon>
        <taxon>eudicotyledons</taxon>
        <taxon>Gunneridae</taxon>
        <taxon>Pentapetalae</taxon>
        <taxon>asterids</taxon>
        <taxon>campanulids</taxon>
        <taxon>Asterales</taxon>
        <taxon>Asteraceae</taxon>
        <taxon>Asteroideae</taxon>
        <taxon>Heliantheae alliance</taxon>
        <taxon>Madieae</taxon>
        <taxon>Madiinae</taxon>
        <taxon>Deinandra</taxon>
    </lineage>
</organism>
<feature type="region of interest" description="Disordered" evidence="1">
    <location>
        <begin position="1"/>
        <end position="22"/>
    </location>
</feature>
<dbReference type="AlphaFoldDB" id="A0AAP0DIR7"/>
<accession>A0AAP0DIR7</accession>
<dbReference type="Proteomes" id="UP001408789">
    <property type="component" value="Unassembled WGS sequence"/>
</dbReference>
<dbReference type="EMBL" id="JBCNJP010000007">
    <property type="protein sequence ID" value="KAK9075851.1"/>
    <property type="molecule type" value="Genomic_DNA"/>
</dbReference>
<feature type="compositionally biased region" description="Polar residues" evidence="1">
    <location>
        <begin position="1"/>
        <end position="10"/>
    </location>
</feature>